<dbReference type="AlphaFoldDB" id="A0AAQ3ME71"/>
<gene>
    <name evidence="1" type="ORF">V8G54_034995</name>
</gene>
<dbReference type="PANTHER" id="PTHR21422:SF9">
    <property type="entry name" value="RAB3 GTPASE-ACTIVATING PROTEIN CATALYTIC SUBUNIT"/>
    <property type="match status" value="1"/>
</dbReference>
<dbReference type="InterPro" id="IPR045700">
    <property type="entry name" value="Rab3GAP1"/>
</dbReference>
<keyword evidence="2" id="KW-1185">Reference proteome</keyword>
<name>A0AAQ3ME71_VIGMU</name>
<dbReference type="PANTHER" id="PTHR21422">
    <property type="entry name" value="RAB3 GTPASE-ACTIVATING PROTEIN CATALYTIC SUBUNIT"/>
    <property type="match status" value="1"/>
</dbReference>
<organism evidence="1 2">
    <name type="scientific">Vigna mungo</name>
    <name type="common">Black gram</name>
    <name type="synonym">Phaseolus mungo</name>
    <dbReference type="NCBI Taxonomy" id="3915"/>
    <lineage>
        <taxon>Eukaryota</taxon>
        <taxon>Viridiplantae</taxon>
        <taxon>Streptophyta</taxon>
        <taxon>Embryophyta</taxon>
        <taxon>Tracheophyta</taxon>
        <taxon>Spermatophyta</taxon>
        <taxon>Magnoliopsida</taxon>
        <taxon>eudicotyledons</taxon>
        <taxon>Gunneridae</taxon>
        <taxon>Pentapetalae</taxon>
        <taxon>rosids</taxon>
        <taxon>fabids</taxon>
        <taxon>Fabales</taxon>
        <taxon>Fabaceae</taxon>
        <taxon>Papilionoideae</taxon>
        <taxon>50 kb inversion clade</taxon>
        <taxon>NPAAA clade</taxon>
        <taxon>indigoferoid/millettioid clade</taxon>
        <taxon>Phaseoleae</taxon>
        <taxon>Vigna</taxon>
    </lineage>
</organism>
<dbReference type="GO" id="GO:0005096">
    <property type="term" value="F:GTPase activator activity"/>
    <property type="evidence" value="ECO:0007669"/>
    <property type="project" value="InterPro"/>
</dbReference>
<evidence type="ECO:0000313" key="2">
    <source>
        <dbReference type="Proteomes" id="UP001374535"/>
    </source>
</evidence>
<sequence length="155" mass="17712">MADSPKRLLYITYYLIAGQLLKMSSPWCKGMCWRFHDKGAVALVYSKYSYKVNSELKYGTESYCMEYYFETNNNGNMEIFLLINRGKFTVFSRLEIVCLDNGNNLSACRGKPGTADWRSGFHDLQLCFGVKEFLVISPKSVSSTVLDAPERQASY</sequence>
<evidence type="ECO:0000313" key="1">
    <source>
        <dbReference type="EMBL" id="WVY89481.1"/>
    </source>
</evidence>
<accession>A0AAQ3ME71</accession>
<protein>
    <submittedName>
        <fullName evidence="1">Uncharacterized protein</fullName>
    </submittedName>
</protein>
<dbReference type="Proteomes" id="UP001374535">
    <property type="component" value="Chromosome 11"/>
</dbReference>
<reference evidence="1 2" key="1">
    <citation type="journal article" date="2023" name="Life. Sci Alliance">
        <title>Evolutionary insights into 3D genome organization and epigenetic landscape of Vigna mungo.</title>
        <authorList>
            <person name="Junaid A."/>
            <person name="Singh B."/>
            <person name="Bhatia S."/>
        </authorList>
    </citation>
    <scope>NUCLEOTIDE SEQUENCE [LARGE SCALE GENOMIC DNA]</scope>
    <source>
        <strain evidence="1">Urdbean</strain>
    </source>
</reference>
<dbReference type="EMBL" id="CP144690">
    <property type="protein sequence ID" value="WVY89481.1"/>
    <property type="molecule type" value="Genomic_DNA"/>
</dbReference>
<proteinExistence type="predicted"/>